<evidence type="ECO:0000259" key="3">
    <source>
        <dbReference type="Pfam" id="PF21647"/>
    </source>
</evidence>
<dbReference type="EMBL" id="RWGY01000004">
    <property type="protein sequence ID" value="TVU48188.1"/>
    <property type="molecule type" value="Genomic_DNA"/>
</dbReference>
<feature type="region of interest" description="Disordered" evidence="1">
    <location>
        <begin position="174"/>
        <end position="306"/>
    </location>
</feature>
<evidence type="ECO:0000256" key="1">
    <source>
        <dbReference type="SAM" id="MobiDB-lite"/>
    </source>
</evidence>
<feature type="compositionally biased region" description="Low complexity" evidence="1">
    <location>
        <begin position="281"/>
        <end position="292"/>
    </location>
</feature>
<feature type="region of interest" description="Disordered" evidence="1">
    <location>
        <begin position="403"/>
        <end position="439"/>
    </location>
</feature>
<feature type="domain" description="DUF6857" evidence="3">
    <location>
        <begin position="400"/>
        <end position="556"/>
    </location>
</feature>
<gene>
    <name evidence="4" type="ORF">EJB05_07815</name>
</gene>
<dbReference type="Pfam" id="PF06075">
    <property type="entry name" value="DUF936"/>
    <property type="match status" value="1"/>
</dbReference>
<dbReference type="GO" id="GO:0010051">
    <property type="term" value="P:xylem and phloem pattern formation"/>
    <property type="evidence" value="ECO:0007669"/>
    <property type="project" value="EnsemblPlants"/>
</dbReference>
<keyword evidence="5" id="KW-1185">Reference proteome</keyword>
<evidence type="ECO:0000313" key="5">
    <source>
        <dbReference type="Proteomes" id="UP000324897"/>
    </source>
</evidence>
<accession>A0A5J9WIZ3</accession>
<dbReference type="InterPro" id="IPR010341">
    <property type="entry name" value="DUF936_pln"/>
</dbReference>
<dbReference type="InterPro" id="IPR048297">
    <property type="entry name" value="DUF936_dom_pln"/>
</dbReference>
<dbReference type="Proteomes" id="UP000324897">
    <property type="component" value="Chromosome 5"/>
</dbReference>
<feature type="compositionally biased region" description="Basic and acidic residues" evidence="1">
    <location>
        <begin position="260"/>
        <end position="280"/>
    </location>
</feature>
<feature type="compositionally biased region" description="Basic and acidic residues" evidence="1">
    <location>
        <begin position="209"/>
        <end position="218"/>
    </location>
</feature>
<evidence type="ECO:0008006" key="6">
    <source>
        <dbReference type="Google" id="ProtNLM"/>
    </source>
</evidence>
<sequence length="563" mass="61632">MASLTPGILLKVLKNINSDVKVCGEHRSILLQVISIVPAITGSELWPDHGFFIKVSDSSHSTYVSLSKEDNELILSNKLQLGQFIYVEKVQSSIPVPVLVGVRPVPGRNPCIGNPKDLMQMSTPSGVLEALDQQRKTSKSSDLSEGEKENLQRKVVIKEQKAVVASRYMLGVSSNNGKITNLNSSIDSEKSSGGSSICDANQKSVAPKIKQEPKHQERPSNTSPYRAKLVSAKQEVNKDTRKNSGTSPSQNGSATVKKQIPKDSKKESATERRSTPETHRSSPTPARTSPPRQNGTSSPVAPVSSVKRRVVETVSWDSLPASLIKSGKAVVRRKNISLIVAAEAQREATAAASLVKGLGIFAEIRESSEMDPHAAITKFFQLQRLILQQSAVWKAYSLESSKESRPDKEKSSRKAPGSHNKAAPGNATKNSDDAQTSEKVEWARGDGFKEICRSWITLKKEAQSWFLSFLEDALETGFKFEDQTKNTRERVRGQSKGGDGRIAVRLSQLKETSNWLDQLQDEMDKSSDVSAETIEQLKQKVYKCLLGTVETAASALEGRTGYC</sequence>
<feature type="compositionally biased region" description="Polar residues" evidence="1">
    <location>
        <begin position="243"/>
        <end position="256"/>
    </location>
</feature>
<proteinExistence type="predicted"/>
<dbReference type="PANTHER" id="PTHR31928">
    <property type="entry name" value="EXPRESSED PROTEIN"/>
    <property type="match status" value="1"/>
</dbReference>
<dbReference type="Pfam" id="PF21647">
    <property type="entry name" value="DUF6857"/>
    <property type="match status" value="1"/>
</dbReference>
<dbReference type="PANTHER" id="PTHR31928:SF2">
    <property type="entry name" value="EXPRESSED PROTEIN"/>
    <property type="match status" value="1"/>
</dbReference>
<dbReference type="GO" id="GO:0055028">
    <property type="term" value="C:cortical microtubule"/>
    <property type="evidence" value="ECO:0007669"/>
    <property type="project" value="EnsemblPlants"/>
</dbReference>
<dbReference type="AlphaFoldDB" id="A0A5J9WIZ3"/>
<comment type="caution">
    <text evidence="4">The sequence shown here is derived from an EMBL/GenBank/DDBJ whole genome shotgun (WGS) entry which is preliminary data.</text>
</comment>
<feature type="domain" description="DUF936" evidence="2">
    <location>
        <begin position="4"/>
        <end position="119"/>
    </location>
</feature>
<name>A0A5J9WIZ3_9POAL</name>
<evidence type="ECO:0000313" key="4">
    <source>
        <dbReference type="EMBL" id="TVU48188.1"/>
    </source>
</evidence>
<feature type="compositionally biased region" description="Basic and acidic residues" evidence="1">
    <location>
        <begin position="403"/>
        <end position="412"/>
    </location>
</feature>
<organism evidence="4 5">
    <name type="scientific">Eragrostis curvula</name>
    <name type="common">weeping love grass</name>
    <dbReference type="NCBI Taxonomy" id="38414"/>
    <lineage>
        <taxon>Eukaryota</taxon>
        <taxon>Viridiplantae</taxon>
        <taxon>Streptophyta</taxon>
        <taxon>Embryophyta</taxon>
        <taxon>Tracheophyta</taxon>
        <taxon>Spermatophyta</taxon>
        <taxon>Magnoliopsida</taxon>
        <taxon>Liliopsida</taxon>
        <taxon>Poales</taxon>
        <taxon>Poaceae</taxon>
        <taxon>PACMAD clade</taxon>
        <taxon>Chloridoideae</taxon>
        <taxon>Eragrostideae</taxon>
        <taxon>Eragrostidinae</taxon>
        <taxon>Eragrostis</taxon>
    </lineage>
</organism>
<evidence type="ECO:0000259" key="2">
    <source>
        <dbReference type="Pfam" id="PF06075"/>
    </source>
</evidence>
<dbReference type="OrthoDB" id="773154at2759"/>
<reference evidence="4 5" key="1">
    <citation type="journal article" date="2019" name="Sci. Rep.">
        <title>A high-quality genome of Eragrostis curvula grass provides insights into Poaceae evolution and supports new strategies to enhance forage quality.</title>
        <authorList>
            <person name="Carballo J."/>
            <person name="Santos B.A.C.M."/>
            <person name="Zappacosta D."/>
            <person name="Garbus I."/>
            <person name="Selva J.P."/>
            <person name="Gallo C.A."/>
            <person name="Diaz A."/>
            <person name="Albertini E."/>
            <person name="Caccamo M."/>
            <person name="Echenique V."/>
        </authorList>
    </citation>
    <scope>NUCLEOTIDE SEQUENCE [LARGE SCALE GENOMIC DNA]</scope>
    <source>
        <strain evidence="5">cv. Victoria</strain>
        <tissue evidence="4">Leaf</tissue>
    </source>
</reference>
<dbReference type="InterPro" id="IPR049172">
    <property type="entry name" value="DUF6857_pln"/>
</dbReference>
<feature type="compositionally biased region" description="Basic and acidic residues" evidence="1">
    <location>
        <begin position="430"/>
        <end position="439"/>
    </location>
</feature>
<feature type="region of interest" description="Disordered" evidence="1">
    <location>
        <begin position="131"/>
        <end position="151"/>
    </location>
</feature>
<dbReference type="Gramene" id="TVU48188">
    <property type="protein sequence ID" value="TVU48188"/>
    <property type="gene ID" value="EJB05_07815"/>
</dbReference>
<feature type="compositionally biased region" description="Polar residues" evidence="1">
    <location>
        <begin position="174"/>
        <end position="183"/>
    </location>
</feature>
<protein>
    <recommendedName>
        <fullName evidence="6">DUF936 domain-containing protein</fullName>
    </recommendedName>
</protein>